<feature type="domain" description="PB1-like" evidence="1">
    <location>
        <begin position="2"/>
        <end position="83"/>
    </location>
</feature>
<keyword evidence="3" id="KW-1185">Reference proteome</keyword>
<dbReference type="InterPro" id="IPR058594">
    <property type="entry name" value="PB1-like_dom_pln"/>
</dbReference>
<dbReference type="Pfam" id="PF26130">
    <property type="entry name" value="PB1-like"/>
    <property type="match status" value="1"/>
</dbReference>
<sequence>MVEVHHGGFFVHKPNVDYVSSKVDYFYDYDSKSWSMIKCINLVQLMGYAAPYYKLWGKDPTLDIGGYKPLESNKDVERLLRNCGTISEIFVEHCITHDLSNGGSLNLDDFRSNLRNKDMDESEEDGCIQSTLKDVVVYIENDAGRNGNSRREGQKIVEMDIESDKDLDFEELHSLNDSSNLD</sequence>
<protein>
    <recommendedName>
        <fullName evidence="1">PB1-like domain-containing protein</fullName>
    </recommendedName>
</protein>
<proteinExistence type="predicted"/>
<reference evidence="2 3" key="1">
    <citation type="submission" date="2024-03" db="EMBL/GenBank/DDBJ databases">
        <authorList>
            <person name="Gkanogiannis A."/>
            <person name="Becerra Lopez-Lavalle L."/>
        </authorList>
    </citation>
    <scope>NUCLEOTIDE SEQUENCE [LARGE SCALE GENOMIC DNA]</scope>
</reference>
<evidence type="ECO:0000313" key="3">
    <source>
        <dbReference type="Proteomes" id="UP001642487"/>
    </source>
</evidence>
<dbReference type="EMBL" id="OZ021744">
    <property type="protein sequence ID" value="CAK9311807.1"/>
    <property type="molecule type" value="Genomic_DNA"/>
</dbReference>
<evidence type="ECO:0000259" key="1">
    <source>
        <dbReference type="Pfam" id="PF26130"/>
    </source>
</evidence>
<name>A0ABP0XUI1_9ROSI</name>
<dbReference type="Proteomes" id="UP001642487">
    <property type="component" value="Chromosome 10"/>
</dbReference>
<gene>
    <name evidence="2" type="ORF">CITCOLO1_LOCUS3475</name>
</gene>
<evidence type="ECO:0000313" key="2">
    <source>
        <dbReference type="EMBL" id="CAK9311807.1"/>
    </source>
</evidence>
<accession>A0ABP0XUI1</accession>
<organism evidence="2 3">
    <name type="scientific">Citrullus colocynthis</name>
    <name type="common">colocynth</name>
    <dbReference type="NCBI Taxonomy" id="252529"/>
    <lineage>
        <taxon>Eukaryota</taxon>
        <taxon>Viridiplantae</taxon>
        <taxon>Streptophyta</taxon>
        <taxon>Embryophyta</taxon>
        <taxon>Tracheophyta</taxon>
        <taxon>Spermatophyta</taxon>
        <taxon>Magnoliopsida</taxon>
        <taxon>eudicotyledons</taxon>
        <taxon>Gunneridae</taxon>
        <taxon>Pentapetalae</taxon>
        <taxon>rosids</taxon>
        <taxon>fabids</taxon>
        <taxon>Cucurbitales</taxon>
        <taxon>Cucurbitaceae</taxon>
        <taxon>Benincaseae</taxon>
        <taxon>Citrullus</taxon>
    </lineage>
</organism>